<proteinExistence type="predicted"/>
<protein>
    <submittedName>
        <fullName evidence="2">Uncharacterized protein</fullName>
    </submittedName>
</protein>
<accession>A0A1Q9CQI4</accession>
<feature type="region of interest" description="Disordered" evidence="1">
    <location>
        <begin position="230"/>
        <end position="251"/>
    </location>
</feature>
<dbReference type="EMBL" id="LSRX01000991">
    <property type="protein sequence ID" value="OLP85181.1"/>
    <property type="molecule type" value="Genomic_DNA"/>
</dbReference>
<keyword evidence="3" id="KW-1185">Reference proteome</keyword>
<evidence type="ECO:0000313" key="2">
    <source>
        <dbReference type="EMBL" id="OLP85181.1"/>
    </source>
</evidence>
<feature type="compositionally biased region" description="Basic and acidic residues" evidence="1">
    <location>
        <begin position="270"/>
        <end position="285"/>
    </location>
</feature>
<gene>
    <name evidence="2" type="ORF">AK812_SmicGene33863</name>
</gene>
<dbReference type="Proteomes" id="UP000186817">
    <property type="component" value="Unassembled WGS sequence"/>
</dbReference>
<name>A0A1Q9CQI4_SYMMI</name>
<organism evidence="2 3">
    <name type="scientific">Symbiodinium microadriaticum</name>
    <name type="common">Dinoflagellate</name>
    <name type="synonym">Zooxanthella microadriatica</name>
    <dbReference type="NCBI Taxonomy" id="2951"/>
    <lineage>
        <taxon>Eukaryota</taxon>
        <taxon>Sar</taxon>
        <taxon>Alveolata</taxon>
        <taxon>Dinophyceae</taxon>
        <taxon>Suessiales</taxon>
        <taxon>Symbiodiniaceae</taxon>
        <taxon>Symbiodinium</taxon>
    </lineage>
</organism>
<feature type="region of interest" description="Disordered" evidence="1">
    <location>
        <begin position="263"/>
        <end position="285"/>
    </location>
</feature>
<dbReference type="AlphaFoldDB" id="A0A1Q9CQI4"/>
<reference evidence="2 3" key="1">
    <citation type="submission" date="2016-02" db="EMBL/GenBank/DDBJ databases">
        <title>Genome analysis of coral dinoflagellate symbionts highlights evolutionary adaptations to a symbiotic lifestyle.</title>
        <authorList>
            <person name="Aranda M."/>
            <person name="Li Y."/>
            <person name="Liew Y.J."/>
            <person name="Baumgarten S."/>
            <person name="Simakov O."/>
            <person name="Wilson M."/>
            <person name="Piel J."/>
            <person name="Ashoor H."/>
            <person name="Bougouffa S."/>
            <person name="Bajic V.B."/>
            <person name="Ryu T."/>
            <person name="Ravasi T."/>
            <person name="Bayer T."/>
            <person name="Micklem G."/>
            <person name="Kim H."/>
            <person name="Bhak J."/>
            <person name="Lajeunesse T.C."/>
            <person name="Voolstra C.R."/>
        </authorList>
    </citation>
    <scope>NUCLEOTIDE SEQUENCE [LARGE SCALE GENOMIC DNA]</scope>
    <source>
        <strain evidence="2 3">CCMP2467</strain>
    </source>
</reference>
<feature type="compositionally biased region" description="Basic and acidic residues" evidence="1">
    <location>
        <begin position="230"/>
        <end position="239"/>
    </location>
</feature>
<comment type="caution">
    <text evidence="2">The sequence shown here is derived from an EMBL/GenBank/DDBJ whole genome shotgun (WGS) entry which is preliminary data.</text>
</comment>
<feature type="region of interest" description="Disordered" evidence="1">
    <location>
        <begin position="183"/>
        <end position="210"/>
    </location>
</feature>
<feature type="compositionally biased region" description="Basic and acidic residues" evidence="1">
    <location>
        <begin position="183"/>
        <end position="193"/>
    </location>
</feature>
<evidence type="ECO:0000313" key="3">
    <source>
        <dbReference type="Proteomes" id="UP000186817"/>
    </source>
</evidence>
<evidence type="ECO:0000256" key="1">
    <source>
        <dbReference type="SAM" id="MobiDB-lite"/>
    </source>
</evidence>
<sequence length="285" mass="30616">MPQLRFGPELTAVKSLRHSVISGLKASWGPSYRQPPGKGSQSHVAGEVQVDLQARLIGVLQIPRLVLTAVGWAMDLNMYKKGRSVARFCTTQLGMAGRHGAGPRRTERYGDTEMDLQPDPHAIAILGLSSRTQRLEGRSGTEAEVSVQNMGRQFGAINMHHLHQAPGTAVSPLLELHLQDLQRKNTASPEREGGAAAELSAEPSACAGNVHDEGWSLKQARETARIMRISAREASESSGKRGKQLGGSNEKNLWTASKACDSVALGPKASSDHKAGQLGLRESHT</sequence>